<evidence type="ECO:0000313" key="2">
    <source>
        <dbReference type="EMBL" id="GAA4659983.1"/>
    </source>
</evidence>
<comment type="caution">
    <text evidence="2">The sequence shown here is derived from an EMBL/GenBank/DDBJ whole genome shotgun (WGS) entry which is preliminary data.</text>
</comment>
<dbReference type="InterPro" id="IPR000639">
    <property type="entry name" value="Epox_hydrolase-like"/>
</dbReference>
<organism evidence="2 3">
    <name type="scientific">Kineococcus glutinatus</name>
    <dbReference type="NCBI Taxonomy" id="1070872"/>
    <lineage>
        <taxon>Bacteria</taxon>
        <taxon>Bacillati</taxon>
        <taxon>Actinomycetota</taxon>
        <taxon>Actinomycetes</taxon>
        <taxon>Kineosporiales</taxon>
        <taxon>Kineosporiaceae</taxon>
        <taxon>Kineococcus</taxon>
    </lineage>
</organism>
<feature type="domain" description="AB hydrolase-1" evidence="1">
    <location>
        <begin position="26"/>
        <end position="250"/>
    </location>
</feature>
<evidence type="ECO:0000313" key="3">
    <source>
        <dbReference type="Proteomes" id="UP001501195"/>
    </source>
</evidence>
<gene>
    <name evidence="2" type="ORF">GCM10023225_33520</name>
</gene>
<dbReference type="PANTHER" id="PTHR46438">
    <property type="entry name" value="ALPHA/BETA-HYDROLASES SUPERFAMILY PROTEIN"/>
    <property type="match status" value="1"/>
</dbReference>
<evidence type="ECO:0000259" key="1">
    <source>
        <dbReference type="Pfam" id="PF00561"/>
    </source>
</evidence>
<name>A0ABP8VDI3_9ACTN</name>
<dbReference type="EMBL" id="BAABIL010000680">
    <property type="protein sequence ID" value="GAA4659983.1"/>
    <property type="molecule type" value="Genomic_DNA"/>
</dbReference>
<dbReference type="InterPro" id="IPR029058">
    <property type="entry name" value="AB_hydrolase_fold"/>
</dbReference>
<dbReference type="GO" id="GO:0016787">
    <property type="term" value="F:hydrolase activity"/>
    <property type="evidence" value="ECO:0007669"/>
    <property type="project" value="UniProtKB-KW"/>
</dbReference>
<keyword evidence="2" id="KW-0378">Hydrolase</keyword>
<dbReference type="Proteomes" id="UP001501195">
    <property type="component" value="Unassembled WGS sequence"/>
</dbReference>
<dbReference type="Gene3D" id="3.40.50.1820">
    <property type="entry name" value="alpha/beta hydrolase"/>
    <property type="match status" value="1"/>
</dbReference>
<proteinExistence type="predicted"/>
<keyword evidence="3" id="KW-1185">Reference proteome</keyword>
<dbReference type="PRINTS" id="PR00412">
    <property type="entry name" value="EPOXHYDRLASE"/>
</dbReference>
<dbReference type="Pfam" id="PF00561">
    <property type="entry name" value="Abhydrolase_1"/>
    <property type="match status" value="1"/>
</dbReference>
<dbReference type="PRINTS" id="PR00111">
    <property type="entry name" value="ABHYDROLASE"/>
</dbReference>
<dbReference type="SUPFAM" id="SSF53474">
    <property type="entry name" value="alpha/beta-Hydrolases"/>
    <property type="match status" value="1"/>
</dbReference>
<protein>
    <submittedName>
        <fullName evidence="2">Alpha/beta hydrolase</fullName>
    </submittedName>
</protein>
<reference evidence="3" key="1">
    <citation type="journal article" date="2019" name="Int. J. Syst. Evol. Microbiol.">
        <title>The Global Catalogue of Microorganisms (GCM) 10K type strain sequencing project: providing services to taxonomists for standard genome sequencing and annotation.</title>
        <authorList>
            <consortium name="The Broad Institute Genomics Platform"/>
            <consortium name="The Broad Institute Genome Sequencing Center for Infectious Disease"/>
            <person name="Wu L."/>
            <person name="Ma J."/>
        </authorList>
    </citation>
    <scope>NUCLEOTIDE SEQUENCE [LARGE SCALE GENOMIC DNA]</scope>
    <source>
        <strain evidence="3">JCM 18126</strain>
    </source>
</reference>
<dbReference type="RefSeq" id="WP_345713963.1">
    <property type="nucleotide sequence ID" value="NZ_BAABIL010000680.1"/>
</dbReference>
<dbReference type="InterPro" id="IPR000073">
    <property type="entry name" value="AB_hydrolase_1"/>
</dbReference>
<accession>A0ABP8VDI3</accession>
<sequence>MTTSQEVRWLPRPGGRLAFDVSGEGPLVVCVPGMGDVRQTFRHLVPPLVAAGYRVATLDLRGHGASDAGFDRHDVPALASDVAALLDELGGGPAVLVGSSMGASAAALLAAQAPERVRALVLVGPFLRDGGVPRWKALLMRAATARPWAVPVWRAWLPRLYAGRVPADHAEFLAALHASFRRPGHAVAFARTTRSSHAGTEARLGDVRAPALLVVGRLDPDFPDPAAEAAWAAQALGGRVVLVEEAGHYPAAQRPDVVVPAVREFLHEVAARA</sequence>